<dbReference type="Pfam" id="PF01261">
    <property type="entry name" value="AP_endonuc_2"/>
    <property type="match status" value="1"/>
</dbReference>
<protein>
    <submittedName>
        <fullName evidence="2">Sugar phosphate isomerase/epimerase</fullName>
    </submittedName>
</protein>
<dbReference type="Gene3D" id="3.20.20.150">
    <property type="entry name" value="Divalent-metal-dependent TIM barrel enzymes"/>
    <property type="match status" value="1"/>
</dbReference>
<dbReference type="InterPro" id="IPR050312">
    <property type="entry name" value="IolE/XylAMocC-like"/>
</dbReference>
<dbReference type="RefSeq" id="WP_172431835.1">
    <property type="nucleotide sequence ID" value="NZ_OBDZ01000005.1"/>
</dbReference>
<dbReference type="SUPFAM" id="SSF51658">
    <property type="entry name" value="Xylose isomerase-like"/>
    <property type="match status" value="1"/>
</dbReference>
<feature type="domain" description="Xylose isomerase-like TIM barrel" evidence="1">
    <location>
        <begin position="22"/>
        <end position="259"/>
    </location>
</feature>
<dbReference type="PANTHER" id="PTHR12110">
    <property type="entry name" value="HYDROXYPYRUVATE ISOMERASE"/>
    <property type="match status" value="1"/>
</dbReference>
<evidence type="ECO:0000313" key="3">
    <source>
        <dbReference type="Proteomes" id="UP000219573"/>
    </source>
</evidence>
<evidence type="ECO:0000313" key="2">
    <source>
        <dbReference type="EMBL" id="SNY19522.1"/>
    </source>
</evidence>
<dbReference type="InterPro" id="IPR013022">
    <property type="entry name" value="Xyl_isomerase-like_TIM-brl"/>
</dbReference>
<dbReference type="Proteomes" id="UP000219573">
    <property type="component" value="Unassembled WGS sequence"/>
</dbReference>
<organism evidence="2 3">
    <name type="scientific">Orenia metallireducens</name>
    <dbReference type="NCBI Taxonomy" id="1413210"/>
    <lineage>
        <taxon>Bacteria</taxon>
        <taxon>Bacillati</taxon>
        <taxon>Bacillota</taxon>
        <taxon>Clostridia</taxon>
        <taxon>Halanaerobiales</taxon>
        <taxon>Halobacteroidaceae</taxon>
        <taxon>Orenia</taxon>
    </lineage>
</organism>
<proteinExistence type="predicted"/>
<reference evidence="3" key="1">
    <citation type="submission" date="2017-09" db="EMBL/GenBank/DDBJ databases">
        <authorList>
            <person name="Varghese N."/>
            <person name="Submissions S."/>
        </authorList>
    </citation>
    <scope>NUCLEOTIDE SEQUENCE [LARGE SCALE GENOMIC DNA]</scope>
    <source>
        <strain evidence="3">MSL47</strain>
    </source>
</reference>
<dbReference type="InterPro" id="IPR036237">
    <property type="entry name" value="Xyl_isomerase-like_sf"/>
</dbReference>
<dbReference type="AlphaFoldDB" id="A0A285G7G4"/>
<keyword evidence="3" id="KW-1185">Reference proteome</keyword>
<dbReference type="PANTHER" id="PTHR12110:SF41">
    <property type="entry name" value="INOSOSE DEHYDRATASE"/>
    <property type="match status" value="1"/>
</dbReference>
<name>A0A285G7G4_9FIRM</name>
<keyword evidence="2" id="KW-0413">Isomerase</keyword>
<accession>A0A285G7G4</accession>
<dbReference type="GO" id="GO:0016853">
    <property type="term" value="F:isomerase activity"/>
    <property type="evidence" value="ECO:0007669"/>
    <property type="project" value="UniProtKB-KW"/>
</dbReference>
<sequence length="264" mass="30189">MQIGVVTDEISRDLEKAFQVGRELGIKDYELRRIGEKRVPNLSEEELKQVETLIAEYDANITALSPGIFKVSLHDSQLELHKGELLEKTLSLGKRLGVNKIVIFGIKRDEQKDNPEDMELVIKYIKELVDRAQEEGFEILLENEPGWWADTAENTLRILEGVNSPNFKLNWDPGNSIRTDVIPYPDEYELLKDYVGNVHFKDAKRVDGGYECCTIDEGEIDWAGQIEALKADGYQGNISIETHCKPRIEKTKIDFEILNKLLNK</sequence>
<dbReference type="EMBL" id="OBDZ01000005">
    <property type="protein sequence ID" value="SNY19522.1"/>
    <property type="molecule type" value="Genomic_DNA"/>
</dbReference>
<evidence type="ECO:0000259" key="1">
    <source>
        <dbReference type="Pfam" id="PF01261"/>
    </source>
</evidence>
<gene>
    <name evidence="2" type="ORF">SAMN06265827_105138</name>
</gene>